<feature type="signal peptide" evidence="2">
    <location>
        <begin position="1"/>
        <end position="22"/>
    </location>
</feature>
<comment type="caution">
    <text evidence="3">The sequence shown here is derived from an EMBL/GenBank/DDBJ whole genome shotgun (WGS) entry which is preliminary data.</text>
</comment>
<evidence type="ECO:0000256" key="2">
    <source>
        <dbReference type="SAM" id="SignalP"/>
    </source>
</evidence>
<reference evidence="3 4" key="1">
    <citation type="submission" date="2018-12" db="EMBL/GenBank/DDBJ databases">
        <title>A novel vanA-carrying plasmid in a clinical isolate of Enterococcus avium.</title>
        <authorList>
            <person name="Bernasconi O.J."/>
            <person name="Luzzaro F."/>
            <person name="Endimiani A."/>
        </authorList>
    </citation>
    <scope>NUCLEOTIDE SEQUENCE [LARGE SCALE GENOMIC DNA]</scope>
    <source>
        <strain evidence="3 4">LC0559/18</strain>
    </source>
</reference>
<dbReference type="AlphaFoldDB" id="A0A437UR89"/>
<accession>A0A437UR89</accession>
<name>A0A437UR89_ENTAV</name>
<organism evidence="3 4">
    <name type="scientific">Enterococcus avium</name>
    <name type="common">Streptococcus avium</name>
    <dbReference type="NCBI Taxonomy" id="33945"/>
    <lineage>
        <taxon>Bacteria</taxon>
        <taxon>Bacillati</taxon>
        <taxon>Bacillota</taxon>
        <taxon>Bacilli</taxon>
        <taxon>Lactobacillales</taxon>
        <taxon>Enterococcaceae</taxon>
        <taxon>Enterococcus</taxon>
    </lineage>
</organism>
<dbReference type="PROSITE" id="PS51257">
    <property type="entry name" value="PROKAR_LIPOPROTEIN"/>
    <property type="match status" value="1"/>
</dbReference>
<feature type="compositionally biased region" description="Low complexity" evidence="1">
    <location>
        <begin position="33"/>
        <end position="48"/>
    </location>
</feature>
<gene>
    <name evidence="3" type="ORF">EK398_15610</name>
</gene>
<protein>
    <submittedName>
        <fullName evidence="3">Uncharacterized protein</fullName>
    </submittedName>
</protein>
<sequence>MKKWIVLVVMIAALAGCSSGGAKENSKSEKNSESVYTTEVSTSKTETSSSEKKIEMKDVDFQVEGTNYKMKILDNWKVLEDEDFSFSADNENTIEKVMVSGMKKTDVDDFVALKSAMKEQMKSDDEVLIKEETIKEETYQSPYYAGECYSFIGTADGANAEFRFYFLETETEYVILNFMGRPSFISKNDDLVTEMVNSFCGWENEKAIDLDHSYNSTL</sequence>
<evidence type="ECO:0000313" key="4">
    <source>
        <dbReference type="Proteomes" id="UP000288388"/>
    </source>
</evidence>
<dbReference type="EMBL" id="RYZS01000001">
    <property type="protein sequence ID" value="RVU96154.1"/>
    <property type="molecule type" value="Genomic_DNA"/>
</dbReference>
<feature type="chain" id="PRO_5019523816" evidence="2">
    <location>
        <begin position="23"/>
        <end position="218"/>
    </location>
</feature>
<feature type="region of interest" description="Disordered" evidence="1">
    <location>
        <begin position="19"/>
        <end position="49"/>
    </location>
</feature>
<dbReference type="Proteomes" id="UP000288388">
    <property type="component" value="Unassembled WGS sequence"/>
</dbReference>
<evidence type="ECO:0000313" key="3">
    <source>
        <dbReference type="EMBL" id="RVU96154.1"/>
    </source>
</evidence>
<dbReference type="RefSeq" id="WP_127979539.1">
    <property type="nucleotide sequence ID" value="NZ_JAQLBW010000002.1"/>
</dbReference>
<proteinExistence type="predicted"/>
<keyword evidence="2" id="KW-0732">Signal</keyword>
<evidence type="ECO:0000256" key="1">
    <source>
        <dbReference type="SAM" id="MobiDB-lite"/>
    </source>
</evidence>